<gene>
    <name evidence="2" type="ORF">BJ983_000479</name>
</gene>
<protein>
    <submittedName>
        <fullName evidence="2">Uncharacterized protein</fullName>
    </submittedName>
</protein>
<sequence>MGTGQRMVRRSAGVLAGLVLGGAAVGVGVAHADGIVWGCPSDYSLEGTSCRAADGSTIGALGLVPGDVDPTTGRVLLPLTGSTDAEPPVTVPPVSTPPVTVPPTTTPVTPVTTTPPPTTTPVPPVTTTTPRPASTPVPVPPVRPCSTATSPVTGSSDVTRTAAAVDEARARLAADLRRGASPATISADAQALTAAIKAHAGALAASRAPVVCPVR</sequence>
<feature type="compositionally biased region" description="Pro residues" evidence="1">
    <location>
        <begin position="113"/>
        <end position="124"/>
    </location>
</feature>
<dbReference type="Proteomes" id="UP000535890">
    <property type="component" value="Unassembled WGS sequence"/>
</dbReference>
<keyword evidence="3" id="KW-1185">Reference proteome</keyword>
<feature type="compositionally biased region" description="Pro residues" evidence="1">
    <location>
        <begin position="133"/>
        <end position="143"/>
    </location>
</feature>
<dbReference type="EMBL" id="JACCBN010000001">
    <property type="protein sequence ID" value="NYD34377.1"/>
    <property type="molecule type" value="Genomic_DNA"/>
</dbReference>
<feature type="compositionally biased region" description="Polar residues" evidence="1">
    <location>
        <begin position="146"/>
        <end position="157"/>
    </location>
</feature>
<feature type="region of interest" description="Disordered" evidence="1">
    <location>
        <begin position="80"/>
        <end position="159"/>
    </location>
</feature>
<proteinExistence type="predicted"/>
<feature type="compositionally biased region" description="Pro residues" evidence="1">
    <location>
        <begin position="89"/>
        <end position="105"/>
    </location>
</feature>
<comment type="caution">
    <text evidence="2">The sequence shown here is derived from an EMBL/GenBank/DDBJ whole genome shotgun (WGS) entry which is preliminary data.</text>
</comment>
<name>A0A7Y9DRV6_9PSEU</name>
<organism evidence="2 3">
    <name type="scientific">Actinomycetospora corticicola</name>
    <dbReference type="NCBI Taxonomy" id="663602"/>
    <lineage>
        <taxon>Bacteria</taxon>
        <taxon>Bacillati</taxon>
        <taxon>Actinomycetota</taxon>
        <taxon>Actinomycetes</taxon>
        <taxon>Pseudonocardiales</taxon>
        <taxon>Pseudonocardiaceae</taxon>
        <taxon>Actinomycetospora</taxon>
    </lineage>
</organism>
<dbReference type="AlphaFoldDB" id="A0A7Y9DRV6"/>
<evidence type="ECO:0000313" key="2">
    <source>
        <dbReference type="EMBL" id="NYD34377.1"/>
    </source>
</evidence>
<accession>A0A7Y9DRV6</accession>
<evidence type="ECO:0000256" key="1">
    <source>
        <dbReference type="SAM" id="MobiDB-lite"/>
    </source>
</evidence>
<evidence type="ECO:0000313" key="3">
    <source>
        <dbReference type="Proteomes" id="UP000535890"/>
    </source>
</evidence>
<reference evidence="2 3" key="1">
    <citation type="submission" date="2020-07" db="EMBL/GenBank/DDBJ databases">
        <title>Sequencing the genomes of 1000 actinobacteria strains.</title>
        <authorList>
            <person name="Klenk H.-P."/>
        </authorList>
    </citation>
    <scope>NUCLEOTIDE SEQUENCE [LARGE SCALE GENOMIC DNA]</scope>
    <source>
        <strain evidence="2 3">DSM 45772</strain>
    </source>
</reference>
<dbReference type="RefSeq" id="WP_179792335.1">
    <property type="nucleotide sequence ID" value="NZ_BAABHP010000030.1"/>
</dbReference>